<feature type="transmembrane region" description="Helical" evidence="1">
    <location>
        <begin position="115"/>
        <end position="136"/>
    </location>
</feature>
<feature type="transmembrane region" description="Helical" evidence="1">
    <location>
        <begin position="195"/>
        <end position="218"/>
    </location>
</feature>
<evidence type="ECO:0000313" key="2">
    <source>
        <dbReference type="EMBL" id="GMH06204.1"/>
    </source>
</evidence>
<organism evidence="2 3">
    <name type="scientific">Nepenthes gracilis</name>
    <name type="common">Slender pitcher plant</name>
    <dbReference type="NCBI Taxonomy" id="150966"/>
    <lineage>
        <taxon>Eukaryota</taxon>
        <taxon>Viridiplantae</taxon>
        <taxon>Streptophyta</taxon>
        <taxon>Embryophyta</taxon>
        <taxon>Tracheophyta</taxon>
        <taxon>Spermatophyta</taxon>
        <taxon>Magnoliopsida</taxon>
        <taxon>eudicotyledons</taxon>
        <taxon>Gunneridae</taxon>
        <taxon>Pentapetalae</taxon>
        <taxon>Caryophyllales</taxon>
        <taxon>Nepenthaceae</taxon>
        <taxon>Nepenthes</taxon>
    </lineage>
</organism>
<gene>
    <name evidence="2" type="ORF">Nepgr_008044</name>
</gene>
<evidence type="ECO:0000256" key="1">
    <source>
        <dbReference type="SAM" id="Phobius"/>
    </source>
</evidence>
<evidence type="ECO:0000313" key="3">
    <source>
        <dbReference type="Proteomes" id="UP001279734"/>
    </source>
</evidence>
<protein>
    <submittedName>
        <fullName evidence="2">Uncharacterized protein</fullName>
    </submittedName>
</protein>
<dbReference type="Proteomes" id="UP001279734">
    <property type="component" value="Unassembled WGS sequence"/>
</dbReference>
<keyword evidence="3" id="KW-1185">Reference proteome</keyword>
<proteinExistence type="predicted"/>
<dbReference type="EMBL" id="BSYO01000006">
    <property type="protein sequence ID" value="GMH06204.1"/>
    <property type="molecule type" value="Genomic_DNA"/>
</dbReference>
<name>A0AAD3S8D5_NEPGR</name>
<keyword evidence="1" id="KW-0812">Transmembrane</keyword>
<comment type="caution">
    <text evidence="2">The sequence shown here is derived from an EMBL/GenBank/DDBJ whole genome shotgun (WGS) entry which is preliminary data.</text>
</comment>
<accession>A0AAD3S8D5</accession>
<keyword evidence="1" id="KW-0472">Membrane</keyword>
<sequence>MQFPETLPVDGDPTGSSEVGFSIEACNVGLDAIKLTIGVHDADTPPGPLATLFDQHISVHVLSYLSSWLENYVGNCGVAATLSCCSAKSYADPDGKLGGDLVGTQSIAGRMQAPCLSRFCIAVIAAASPMLSWLWLMSAEYGSQAWLMWLTELEAGADTGPTDVEAMSYIFFDLYWIGVSSVDSDLFLIKLAGDVSWCVCNLVAVILHLFYVVLSFTAGAEQEFLPRLPTVWLYFNAGLG</sequence>
<keyword evidence="1" id="KW-1133">Transmembrane helix</keyword>
<dbReference type="AlphaFoldDB" id="A0AAD3S8D5"/>
<reference evidence="2" key="1">
    <citation type="submission" date="2023-05" db="EMBL/GenBank/DDBJ databases">
        <title>Nepenthes gracilis genome sequencing.</title>
        <authorList>
            <person name="Fukushima K."/>
        </authorList>
    </citation>
    <scope>NUCLEOTIDE SEQUENCE</scope>
    <source>
        <strain evidence="2">SING2019-196</strain>
    </source>
</reference>